<dbReference type="PANTHER" id="PTHR35908:SF1">
    <property type="entry name" value="CONSERVED PROTEIN"/>
    <property type="match status" value="1"/>
</dbReference>
<dbReference type="PROSITE" id="PS51819">
    <property type="entry name" value="VOC"/>
    <property type="match status" value="1"/>
</dbReference>
<dbReference type="InterPro" id="IPR041581">
    <property type="entry name" value="Glyoxalase_6"/>
</dbReference>
<dbReference type="InterPro" id="IPR037523">
    <property type="entry name" value="VOC_core"/>
</dbReference>
<protein>
    <submittedName>
        <fullName evidence="2">VOC family protein</fullName>
    </submittedName>
</protein>
<evidence type="ECO:0000313" key="2">
    <source>
        <dbReference type="EMBL" id="MFD1149231.1"/>
    </source>
</evidence>
<evidence type="ECO:0000313" key="3">
    <source>
        <dbReference type="Proteomes" id="UP001597168"/>
    </source>
</evidence>
<dbReference type="RefSeq" id="WP_380724640.1">
    <property type="nucleotide sequence ID" value="NZ_JBHTLK010000096.1"/>
</dbReference>
<dbReference type="Proteomes" id="UP001597168">
    <property type="component" value="Unassembled WGS sequence"/>
</dbReference>
<organism evidence="2 3">
    <name type="scientific">Saccharothrix hoggarensis</name>
    <dbReference type="NCBI Taxonomy" id="913853"/>
    <lineage>
        <taxon>Bacteria</taxon>
        <taxon>Bacillati</taxon>
        <taxon>Actinomycetota</taxon>
        <taxon>Actinomycetes</taxon>
        <taxon>Pseudonocardiales</taxon>
        <taxon>Pseudonocardiaceae</taxon>
        <taxon>Saccharothrix</taxon>
    </lineage>
</organism>
<dbReference type="SUPFAM" id="SSF54593">
    <property type="entry name" value="Glyoxalase/Bleomycin resistance protein/Dihydroxybiphenyl dioxygenase"/>
    <property type="match status" value="1"/>
</dbReference>
<gene>
    <name evidence="2" type="ORF">ACFQ3T_19030</name>
</gene>
<dbReference type="CDD" id="cd06587">
    <property type="entry name" value="VOC"/>
    <property type="match status" value="1"/>
</dbReference>
<name>A0ABW3QWS0_9PSEU</name>
<reference evidence="3" key="1">
    <citation type="journal article" date="2019" name="Int. J. Syst. Evol. Microbiol.">
        <title>The Global Catalogue of Microorganisms (GCM) 10K type strain sequencing project: providing services to taxonomists for standard genome sequencing and annotation.</title>
        <authorList>
            <consortium name="The Broad Institute Genomics Platform"/>
            <consortium name="The Broad Institute Genome Sequencing Center for Infectious Disease"/>
            <person name="Wu L."/>
            <person name="Ma J."/>
        </authorList>
    </citation>
    <scope>NUCLEOTIDE SEQUENCE [LARGE SCALE GENOMIC DNA]</scope>
    <source>
        <strain evidence="3">CCUG 60214</strain>
    </source>
</reference>
<dbReference type="PANTHER" id="PTHR35908">
    <property type="entry name" value="HYPOTHETICAL FUSION PROTEIN"/>
    <property type="match status" value="1"/>
</dbReference>
<comment type="caution">
    <text evidence="2">The sequence shown here is derived from an EMBL/GenBank/DDBJ whole genome shotgun (WGS) entry which is preliminary data.</text>
</comment>
<proteinExistence type="predicted"/>
<dbReference type="EMBL" id="JBHTLK010000096">
    <property type="protein sequence ID" value="MFD1149231.1"/>
    <property type="molecule type" value="Genomic_DNA"/>
</dbReference>
<dbReference type="Pfam" id="PF18029">
    <property type="entry name" value="Glyoxalase_6"/>
    <property type="match status" value="1"/>
</dbReference>
<sequence length="126" mass="13975">MACRITELAVDCTDPEALAAFWCAVLDYRVLGRDHDGVEIGREGEYPTLVFAAVPEPKTQKLRLHVDVNATDRDQDAELERLLALGARPVDVGQGDVDWHVLQDPEGNEFCLLRARVEPSAPPPDR</sequence>
<dbReference type="Gene3D" id="3.10.180.10">
    <property type="entry name" value="2,3-Dihydroxybiphenyl 1,2-Dioxygenase, domain 1"/>
    <property type="match status" value="1"/>
</dbReference>
<keyword evidence="3" id="KW-1185">Reference proteome</keyword>
<accession>A0ABW3QWS0</accession>
<dbReference type="InterPro" id="IPR029068">
    <property type="entry name" value="Glyas_Bleomycin-R_OHBP_Dase"/>
</dbReference>
<feature type="domain" description="VOC" evidence="1">
    <location>
        <begin position="4"/>
        <end position="115"/>
    </location>
</feature>
<evidence type="ECO:0000259" key="1">
    <source>
        <dbReference type="PROSITE" id="PS51819"/>
    </source>
</evidence>